<dbReference type="Gene3D" id="3.20.20.140">
    <property type="entry name" value="Metal-dependent hydrolases"/>
    <property type="match status" value="1"/>
</dbReference>
<dbReference type="Pfam" id="PF07969">
    <property type="entry name" value="Amidohydro_3"/>
    <property type="match status" value="1"/>
</dbReference>
<dbReference type="PANTHER" id="PTHR22642:SF2">
    <property type="entry name" value="PROTEIN LONG AFTER FAR-RED 3"/>
    <property type="match status" value="1"/>
</dbReference>
<protein>
    <submittedName>
        <fullName evidence="2">Amidohydrolase</fullName>
    </submittedName>
</protein>
<dbReference type="SUPFAM" id="SSF51556">
    <property type="entry name" value="Metallo-dependent hydrolases"/>
    <property type="match status" value="1"/>
</dbReference>
<dbReference type="Gene3D" id="3.10.310.70">
    <property type="match status" value="1"/>
</dbReference>
<evidence type="ECO:0000313" key="2">
    <source>
        <dbReference type="EMBL" id="RAQ30650.1"/>
    </source>
</evidence>
<keyword evidence="3" id="KW-1185">Reference proteome</keyword>
<dbReference type="CDD" id="cd01300">
    <property type="entry name" value="YtcJ_like"/>
    <property type="match status" value="1"/>
</dbReference>
<dbReference type="EMBL" id="QLYR01000001">
    <property type="protein sequence ID" value="RAQ30650.1"/>
    <property type="molecule type" value="Genomic_DNA"/>
</dbReference>
<name>A0A328UKE0_9FIRM</name>
<organism evidence="2 3">
    <name type="scientific">Hydrogeniiclostridium mannosilyticum</name>
    <dbReference type="NCBI Taxonomy" id="2764322"/>
    <lineage>
        <taxon>Bacteria</taxon>
        <taxon>Bacillati</taxon>
        <taxon>Bacillota</taxon>
        <taxon>Clostridia</taxon>
        <taxon>Eubacteriales</taxon>
        <taxon>Acutalibacteraceae</taxon>
        <taxon>Hydrogeniiclostridium</taxon>
    </lineage>
</organism>
<dbReference type="Proteomes" id="UP000249377">
    <property type="component" value="Unassembled WGS sequence"/>
</dbReference>
<dbReference type="InterPro" id="IPR033932">
    <property type="entry name" value="YtcJ-like"/>
</dbReference>
<dbReference type="GO" id="GO:0016810">
    <property type="term" value="F:hydrolase activity, acting on carbon-nitrogen (but not peptide) bonds"/>
    <property type="evidence" value="ECO:0007669"/>
    <property type="project" value="InterPro"/>
</dbReference>
<evidence type="ECO:0000259" key="1">
    <source>
        <dbReference type="Pfam" id="PF07969"/>
    </source>
</evidence>
<accession>A0A328UKE0</accession>
<sequence length="532" mass="59387">MGNETLYYNGTVLTMEEPLYAGALLVRDGRIAAVGSERELSALCPEAGRVDLKGRTLLPAFIDAHSHLTAYASTLRLLPLQHVSGFTDLEKQLKDYCVREKLRPGEWVIGFGYDHNSFDEKRHPDKRILDRACPRNPVLISHASGHMGVMNTLALKELGVTAATPDPDGGVIGRMEGSREPSGYAEETAFIRLSAQMPQPSLDELCKGLEKAQQAYLSYGITTVQDGLTKPGEWALLSELARRDRFQVDTVSYVDERGHPALLEENRMYVGQYRNHLKIGGYKIFLDGSPQGRTAWMSAPYEQAADGYRGYPVCQDGEVEQLVRQACREGVQLLAHCNGDAAAEQYLRACERVRGEYPALPDIRPVMIHAQLLRRDQLPRLRRLSMLPSFFVAHVYYWGDVHLENFGRERAGYISPAASALRAGVRFTFHQDTPVLPPDMLTTLWCAVQRKTKGGRQLAESECLTPLQALRAVTINGAYQYFEEKEKGSLRPGKKADLVILDRNPLTVPKDELRAIQVTETIKEGVSVYRAG</sequence>
<gene>
    <name evidence="2" type="ORF">DPQ25_03965</name>
</gene>
<dbReference type="InterPro" id="IPR032466">
    <property type="entry name" value="Metal_Hydrolase"/>
</dbReference>
<proteinExistence type="predicted"/>
<comment type="caution">
    <text evidence="2">The sequence shown here is derived from an EMBL/GenBank/DDBJ whole genome shotgun (WGS) entry which is preliminary data.</text>
</comment>
<reference evidence="2 3" key="1">
    <citation type="submission" date="2018-06" db="EMBL/GenBank/DDBJ databases">
        <title>Noncontiguous genome sequence of Ruminococcaceae bacterium ASD2818.</title>
        <authorList>
            <person name="Chaplin A.V."/>
            <person name="Sokolova S.R."/>
            <person name="Kochetkova T.O."/>
            <person name="Goltsov A.Y."/>
            <person name="Trofimov D.Y."/>
            <person name="Efimov B.A."/>
        </authorList>
    </citation>
    <scope>NUCLEOTIDE SEQUENCE [LARGE SCALE GENOMIC DNA]</scope>
    <source>
        <strain evidence="2 3">ASD2818</strain>
    </source>
</reference>
<keyword evidence="2" id="KW-0378">Hydrolase</keyword>
<dbReference type="SUPFAM" id="SSF51338">
    <property type="entry name" value="Composite domain of metallo-dependent hydrolases"/>
    <property type="match status" value="1"/>
</dbReference>
<dbReference type="PANTHER" id="PTHR22642">
    <property type="entry name" value="IMIDAZOLONEPROPIONASE"/>
    <property type="match status" value="1"/>
</dbReference>
<dbReference type="InterPro" id="IPR011059">
    <property type="entry name" value="Metal-dep_hydrolase_composite"/>
</dbReference>
<dbReference type="RefSeq" id="WP_112331845.1">
    <property type="nucleotide sequence ID" value="NZ_QLYR01000001.1"/>
</dbReference>
<feature type="domain" description="Amidohydrolase 3" evidence="1">
    <location>
        <begin position="50"/>
        <end position="529"/>
    </location>
</feature>
<evidence type="ECO:0000313" key="3">
    <source>
        <dbReference type="Proteomes" id="UP000249377"/>
    </source>
</evidence>
<dbReference type="InterPro" id="IPR013108">
    <property type="entry name" value="Amidohydro_3"/>
</dbReference>
<dbReference type="AlphaFoldDB" id="A0A328UKE0"/>
<dbReference type="Gene3D" id="2.30.40.10">
    <property type="entry name" value="Urease, subunit C, domain 1"/>
    <property type="match status" value="1"/>
</dbReference>